<keyword evidence="1" id="KW-0418">Kinase</keyword>
<dbReference type="RefSeq" id="WP_234490699.1">
    <property type="nucleotide sequence ID" value="NZ_JAQOSK010000020.1"/>
</dbReference>
<accession>A0ABT5G663</accession>
<keyword evidence="3" id="KW-0067">ATP-binding</keyword>
<keyword evidence="3" id="KW-0547">Nucleotide-binding</keyword>
<keyword evidence="4" id="KW-1185">Reference proteome</keyword>
<name>A0ABT5G663_9ACTN</name>
<dbReference type="Proteomes" id="UP001221328">
    <property type="component" value="Unassembled WGS sequence"/>
</dbReference>
<evidence type="ECO:0000313" key="4">
    <source>
        <dbReference type="Proteomes" id="UP001221328"/>
    </source>
</evidence>
<proteinExistence type="predicted"/>
<dbReference type="CDD" id="cd16936">
    <property type="entry name" value="HATPase_RsbW-like"/>
    <property type="match status" value="1"/>
</dbReference>
<sequence length="144" mass="15868">MRAQERTHRRSVRVEYLLPDEAASAGRARGLTSRFLTHPRHRATCVTAVTAERIDDVKLVVSELVANATEHGKSGCRLRLQMTDGRVTVEVYDDNPLPPRIRPFTADGESGRGLAMVRCLAQRLDVRSVTGGGKRVRAVLALPV</sequence>
<feature type="domain" description="Histidine kinase/HSP90-like ATPase" evidence="2">
    <location>
        <begin position="43"/>
        <end position="139"/>
    </location>
</feature>
<dbReference type="EMBL" id="JAQOSK010000020">
    <property type="protein sequence ID" value="MDC2960166.1"/>
    <property type="molecule type" value="Genomic_DNA"/>
</dbReference>
<dbReference type="GO" id="GO:0005524">
    <property type="term" value="F:ATP binding"/>
    <property type="evidence" value="ECO:0007669"/>
    <property type="project" value="UniProtKB-KW"/>
</dbReference>
<evidence type="ECO:0000259" key="2">
    <source>
        <dbReference type="Pfam" id="PF13581"/>
    </source>
</evidence>
<dbReference type="Pfam" id="PF13581">
    <property type="entry name" value="HATPase_c_2"/>
    <property type="match status" value="1"/>
</dbReference>
<evidence type="ECO:0000313" key="3">
    <source>
        <dbReference type="EMBL" id="MDC2960166.1"/>
    </source>
</evidence>
<dbReference type="InterPro" id="IPR036890">
    <property type="entry name" value="HATPase_C_sf"/>
</dbReference>
<keyword evidence="1" id="KW-0723">Serine/threonine-protein kinase</keyword>
<dbReference type="PANTHER" id="PTHR35526:SF3">
    <property type="entry name" value="ANTI-SIGMA-F FACTOR RSBW"/>
    <property type="match status" value="1"/>
</dbReference>
<gene>
    <name evidence="3" type="ORF">PO587_37640</name>
</gene>
<protein>
    <submittedName>
        <fullName evidence="3">ATP-binding protein</fullName>
    </submittedName>
</protein>
<evidence type="ECO:0000256" key="1">
    <source>
        <dbReference type="ARBA" id="ARBA00022527"/>
    </source>
</evidence>
<dbReference type="InterPro" id="IPR003594">
    <property type="entry name" value="HATPase_dom"/>
</dbReference>
<comment type="caution">
    <text evidence="3">The sequence shown here is derived from an EMBL/GenBank/DDBJ whole genome shotgun (WGS) entry which is preliminary data.</text>
</comment>
<dbReference type="SUPFAM" id="SSF55874">
    <property type="entry name" value="ATPase domain of HSP90 chaperone/DNA topoisomerase II/histidine kinase"/>
    <property type="match status" value="1"/>
</dbReference>
<dbReference type="PANTHER" id="PTHR35526">
    <property type="entry name" value="ANTI-SIGMA-F FACTOR RSBW-RELATED"/>
    <property type="match status" value="1"/>
</dbReference>
<dbReference type="Gene3D" id="3.30.565.10">
    <property type="entry name" value="Histidine kinase-like ATPase, C-terminal domain"/>
    <property type="match status" value="1"/>
</dbReference>
<organism evidence="3 4">
    <name type="scientific">Streptomyces gilvifuscus</name>
    <dbReference type="NCBI Taxonomy" id="1550617"/>
    <lineage>
        <taxon>Bacteria</taxon>
        <taxon>Bacillati</taxon>
        <taxon>Actinomycetota</taxon>
        <taxon>Actinomycetes</taxon>
        <taxon>Kitasatosporales</taxon>
        <taxon>Streptomycetaceae</taxon>
        <taxon>Streptomyces</taxon>
    </lineage>
</organism>
<keyword evidence="1" id="KW-0808">Transferase</keyword>
<dbReference type="InterPro" id="IPR050267">
    <property type="entry name" value="Anti-sigma-factor_SerPK"/>
</dbReference>
<reference evidence="3 4" key="1">
    <citation type="journal article" date="2015" name="Int. J. Syst. Evol. Microbiol.">
        <title>Streptomyces gilvifuscus sp. nov., an actinomycete that produces antibacterial compounds isolated from soil.</title>
        <authorList>
            <person name="Nguyen T.M."/>
            <person name="Kim J."/>
        </authorList>
    </citation>
    <scope>NUCLEOTIDE SEQUENCE [LARGE SCALE GENOMIC DNA]</scope>
    <source>
        <strain evidence="3 4">T113</strain>
    </source>
</reference>